<accession>A0ABT0JXT3</accession>
<evidence type="ECO:0000256" key="1">
    <source>
        <dbReference type="SAM" id="MobiDB-lite"/>
    </source>
</evidence>
<name>A0ABT0JXT3_9ACTN</name>
<proteinExistence type="predicted"/>
<evidence type="ECO:0000313" key="2">
    <source>
        <dbReference type="EMBL" id="MCK9876027.1"/>
    </source>
</evidence>
<feature type="compositionally biased region" description="Basic and acidic residues" evidence="1">
    <location>
        <begin position="120"/>
        <end position="130"/>
    </location>
</feature>
<feature type="region of interest" description="Disordered" evidence="1">
    <location>
        <begin position="13"/>
        <end position="59"/>
    </location>
</feature>
<dbReference type="RefSeq" id="WP_248824385.1">
    <property type="nucleotide sequence ID" value="NZ_JALKFT010000007.1"/>
</dbReference>
<keyword evidence="3" id="KW-1185">Reference proteome</keyword>
<dbReference type="EMBL" id="JALKFT010000007">
    <property type="protein sequence ID" value="MCK9876027.1"/>
    <property type="molecule type" value="Genomic_DNA"/>
</dbReference>
<feature type="region of interest" description="Disordered" evidence="1">
    <location>
        <begin position="120"/>
        <end position="146"/>
    </location>
</feature>
<sequence>MWGTEPELLVILDLSDDPGSAAPAEETCEGEAGPGPVSGRPGGPGGRGDADPAVGGFGQVTSTFPPRLVLLAAPTSRAQEVAALPGVRAVCVDAVPADLRAALSPAESLFVDGWLARHAEKSRGPSDGRPWDAPGHTPPDAPNPTG</sequence>
<reference evidence="2 3" key="1">
    <citation type="submission" date="2022-04" db="EMBL/GenBank/DDBJ databases">
        <title>Genome diversity in the genus Frankia.</title>
        <authorList>
            <person name="Carlos-Shanley C."/>
            <person name="Hahn D."/>
        </authorList>
    </citation>
    <scope>NUCLEOTIDE SEQUENCE [LARGE SCALE GENOMIC DNA]</scope>
    <source>
        <strain evidence="2 3">Ag45/Mut15</strain>
    </source>
</reference>
<gene>
    <name evidence="2" type="ORF">MXD59_09605</name>
</gene>
<dbReference type="Proteomes" id="UP001201873">
    <property type="component" value="Unassembled WGS sequence"/>
</dbReference>
<feature type="compositionally biased region" description="Pro residues" evidence="1">
    <location>
        <begin position="136"/>
        <end position="146"/>
    </location>
</feature>
<comment type="caution">
    <text evidence="2">The sequence shown here is derived from an EMBL/GenBank/DDBJ whole genome shotgun (WGS) entry which is preliminary data.</text>
</comment>
<organism evidence="2 3">
    <name type="scientific">Frankia umida</name>
    <dbReference type="NCBI Taxonomy" id="573489"/>
    <lineage>
        <taxon>Bacteria</taxon>
        <taxon>Bacillati</taxon>
        <taxon>Actinomycetota</taxon>
        <taxon>Actinomycetes</taxon>
        <taxon>Frankiales</taxon>
        <taxon>Frankiaceae</taxon>
        <taxon>Frankia</taxon>
    </lineage>
</organism>
<evidence type="ECO:0000313" key="3">
    <source>
        <dbReference type="Proteomes" id="UP001201873"/>
    </source>
</evidence>
<protein>
    <submittedName>
        <fullName evidence="2">Uncharacterized protein</fullName>
    </submittedName>
</protein>